<dbReference type="AlphaFoldDB" id="A0A2H3EIJ5"/>
<dbReference type="EMBL" id="KZ293647">
    <property type="protein sequence ID" value="PBK99056.1"/>
    <property type="molecule type" value="Genomic_DNA"/>
</dbReference>
<evidence type="ECO:0000313" key="2">
    <source>
        <dbReference type="EMBL" id="PBK99056.1"/>
    </source>
</evidence>
<dbReference type="OMA" id="LWFTIYT"/>
<feature type="compositionally biased region" description="Low complexity" evidence="1">
    <location>
        <begin position="391"/>
        <end position="407"/>
    </location>
</feature>
<dbReference type="Proteomes" id="UP000217790">
    <property type="component" value="Unassembled WGS sequence"/>
</dbReference>
<evidence type="ECO:0000313" key="3">
    <source>
        <dbReference type="Proteomes" id="UP000217790"/>
    </source>
</evidence>
<feature type="compositionally biased region" description="Pro residues" evidence="1">
    <location>
        <begin position="298"/>
        <end position="310"/>
    </location>
</feature>
<feature type="compositionally biased region" description="Low complexity" evidence="1">
    <location>
        <begin position="668"/>
        <end position="682"/>
    </location>
</feature>
<feature type="region of interest" description="Disordered" evidence="1">
    <location>
        <begin position="251"/>
        <end position="371"/>
    </location>
</feature>
<feature type="compositionally biased region" description="Basic residues" evidence="1">
    <location>
        <begin position="685"/>
        <end position="696"/>
    </location>
</feature>
<name>A0A2H3EIJ5_ARMGA</name>
<dbReference type="OrthoDB" id="3260408at2759"/>
<dbReference type="InParanoid" id="A0A2H3EIJ5"/>
<dbReference type="STRING" id="47427.A0A2H3EIJ5"/>
<organism evidence="2 3">
    <name type="scientific">Armillaria gallica</name>
    <name type="common">Bulbous honey fungus</name>
    <name type="synonym">Armillaria bulbosa</name>
    <dbReference type="NCBI Taxonomy" id="47427"/>
    <lineage>
        <taxon>Eukaryota</taxon>
        <taxon>Fungi</taxon>
        <taxon>Dikarya</taxon>
        <taxon>Basidiomycota</taxon>
        <taxon>Agaricomycotina</taxon>
        <taxon>Agaricomycetes</taxon>
        <taxon>Agaricomycetidae</taxon>
        <taxon>Agaricales</taxon>
        <taxon>Marasmiineae</taxon>
        <taxon>Physalacriaceae</taxon>
        <taxon>Armillaria</taxon>
    </lineage>
</organism>
<keyword evidence="3" id="KW-1185">Reference proteome</keyword>
<feature type="region of interest" description="Disordered" evidence="1">
    <location>
        <begin position="1"/>
        <end position="58"/>
    </location>
</feature>
<evidence type="ECO:0000256" key="1">
    <source>
        <dbReference type="SAM" id="MobiDB-lite"/>
    </source>
</evidence>
<feature type="region of interest" description="Disordered" evidence="1">
    <location>
        <begin position="388"/>
        <end position="409"/>
    </location>
</feature>
<feature type="compositionally biased region" description="Low complexity" evidence="1">
    <location>
        <begin position="262"/>
        <end position="289"/>
    </location>
</feature>
<protein>
    <submittedName>
        <fullName evidence="2">Uncharacterized protein</fullName>
    </submittedName>
</protein>
<feature type="region of interest" description="Disordered" evidence="1">
    <location>
        <begin position="668"/>
        <end position="704"/>
    </location>
</feature>
<sequence>MVVNKKAQVGPGTASRTNSTQPLPRKKVSASPLATPARPSTPPPPLEPILVPKKKAKPKKKAVKKKGWAFPDRVLGLFLVLFVAYALRVCPSDYGLQDPVCWGLAKYRTGVVDVYLVPPVRWVVDHPRVRPVMKKGAEVLRPVVRRAVRDVEEFVEPRYRAYLKPYVDPISKYASVVTPYVRKGYTTVSPYVRKGYTVVAPYVQRAYGFGRPRVIGAYRVCARRLGELRREFVDPHVGVLWIKVVELSRGHTEHVPPPSQAPEPTTTLSEEPPTKEPIPTSSSAPTSTSDPEELPTSEPAPPSDPTPIEEPTPELTSTSEPTSEPTSTPEPAPTTEDSETTSSTEPSSDSTISDSEPTSLATEDPSESALTSSEYDDFLADLGIDFEDANTPVSDTPTPTSFTPPTEATRDPAAIASKRANITARHATWASQLDTLAAARAATVRTNLSRIRSRAAAVLFGQAVEDEETDFVGGVHVSKLLDAFIDEAEKLVGGLEGWWNKEPKDGERGEKVLARVEEKLEALVREMGERVEKWATRVREDEVRECVVASREVKALAEKAQEDLGLDYAWLEDVTYEDWQHYHDLMRVYHNFDTQIRQLQNNTHPRPVGDTVLIALEAKQHDMQDAITGFVSRVARIREDMKPKLDALLVGKSKEQVEQAFQQAEAVTQAQTEASQTETQAAPKPSKRSVGAKKHGMPVAPQIPKAKEVKILPVGEPLVGEMTEEEVRRVKGDKRDPGEL</sequence>
<dbReference type="PANTHER" id="PTHR24216">
    <property type="entry name" value="PAXILLIN-RELATED"/>
    <property type="match status" value="1"/>
</dbReference>
<feature type="compositionally biased region" description="Low complexity" evidence="1">
    <location>
        <begin position="29"/>
        <end position="38"/>
    </location>
</feature>
<reference evidence="3" key="1">
    <citation type="journal article" date="2017" name="Nat. Ecol. Evol.">
        <title>Genome expansion and lineage-specific genetic innovations in the forest pathogenic fungi Armillaria.</title>
        <authorList>
            <person name="Sipos G."/>
            <person name="Prasanna A.N."/>
            <person name="Walter M.C."/>
            <person name="O'Connor E."/>
            <person name="Balint B."/>
            <person name="Krizsan K."/>
            <person name="Kiss B."/>
            <person name="Hess J."/>
            <person name="Varga T."/>
            <person name="Slot J."/>
            <person name="Riley R."/>
            <person name="Boka B."/>
            <person name="Rigling D."/>
            <person name="Barry K."/>
            <person name="Lee J."/>
            <person name="Mihaltcheva S."/>
            <person name="LaButti K."/>
            <person name="Lipzen A."/>
            <person name="Waldron R."/>
            <person name="Moloney N.M."/>
            <person name="Sperisen C."/>
            <person name="Kredics L."/>
            <person name="Vagvoelgyi C."/>
            <person name="Patrignani A."/>
            <person name="Fitzpatrick D."/>
            <person name="Nagy I."/>
            <person name="Doyle S."/>
            <person name="Anderson J.B."/>
            <person name="Grigoriev I.V."/>
            <person name="Gueldener U."/>
            <person name="Muensterkoetter M."/>
            <person name="Nagy L.G."/>
        </authorList>
    </citation>
    <scope>NUCLEOTIDE SEQUENCE [LARGE SCALE GENOMIC DNA]</scope>
    <source>
        <strain evidence="3">Ar21-2</strain>
    </source>
</reference>
<proteinExistence type="predicted"/>
<gene>
    <name evidence="2" type="ORF">ARMGADRAFT_1059344</name>
</gene>
<feature type="compositionally biased region" description="Low complexity" evidence="1">
    <location>
        <begin position="313"/>
        <end position="359"/>
    </location>
</feature>
<accession>A0A2H3EIJ5</accession>